<dbReference type="PROSITE" id="PS01159">
    <property type="entry name" value="WW_DOMAIN_1"/>
    <property type="match status" value="1"/>
</dbReference>
<dbReference type="RefSeq" id="XP_007720858.1">
    <property type="nucleotide sequence ID" value="XM_007722668.1"/>
</dbReference>
<dbReference type="GeneID" id="19156657"/>
<dbReference type="SUPFAM" id="SSF51045">
    <property type="entry name" value="WW domain"/>
    <property type="match status" value="1"/>
</dbReference>
<dbReference type="HOGENOM" id="CLU_060150_0_0_1"/>
<dbReference type="eggNOG" id="ENOG502S4J9">
    <property type="taxonomic scope" value="Eukaryota"/>
</dbReference>
<keyword evidence="4" id="KW-1185">Reference proteome</keyword>
<feature type="domain" description="WW" evidence="2">
    <location>
        <begin position="13"/>
        <end position="47"/>
    </location>
</feature>
<dbReference type="PROSITE" id="PS50020">
    <property type="entry name" value="WW_DOMAIN_2"/>
    <property type="match status" value="1"/>
</dbReference>
<name>W9ZFV7_9EURO</name>
<feature type="compositionally biased region" description="Gly residues" evidence="1">
    <location>
        <begin position="294"/>
        <end position="310"/>
    </location>
</feature>
<dbReference type="AlphaFoldDB" id="W9ZFV7"/>
<comment type="caution">
    <text evidence="3">The sequence shown here is derived from an EMBL/GenBank/DDBJ whole genome shotgun (WGS) entry which is preliminary data.</text>
</comment>
<accession>W9ZFV7</accession>
<feature type="region of interest" description="Disordered" evidence="1">
    <location>
        <begin position="41"/>
        <end position="189"/>
    </location>
</feature>
<feature type="compositionally biased region" description="Gly residues" evidence="1">
    <location>
        <begin position="132"/>
        <end position="152"/>
    </location>
</feature>
<evidence type="ECO:0000313" key="4">
    <source>
        <dbReference type="Proteomes" id="UP000019484"/>
    </source>
</evidence>
<reference evidence="3 4" key="1">
    <citation type="submission" date="2013-03" db="EMBL/GenBank/DDBJ databases">
        <title>The Genome Sequence of Capronia coronata CBS 617.96.</title>
        <authorList>
            <consortium name="The Broad Institute Genomics Platform"/>
            <person name="Cuomo C."/>
            <person name="de Hoog S."/>
            <person name="Gorbushina A."/>
            <person name="Walker B."/>
            <person name="Young S.K."/>
            <person name="Zeng Q."/>
            <person name="Gargeya S."/>
            <person name="Fitzgerald M."/>
            <person name="Haas B."/>
            <person name="Abouelleil A."/>
            <person name="Allen A.W."/>
            <person name="Alvarado L."/>
            <person name="Arachchi H.M."/>
            <person name="Berlin A.M."/>
            <person name="Chapman S.B."/>
            <person name="Gainer-Dewar J."/>
            <person name="Goldberg J."/>
            <person name="Griggs A."/>
            <person name="Gujja S."/>
            <person name="Hansen M."/>
            <person name="Howarth C."/>
            <person name="Imamovic A."/>
            <person name="Ireland A."/>
            <person name="Larimer J."/>
            <person name="McCowan C."/>
            <person name="Murphy C."/>
            <person name="Pearson M."/>
            <person name="Poon T.W."/>
            <person name="Priest M."/>
            <person name="Roberts A."/>
            <person name="Saif S."/>
            <person name="Shea T."/>
            <person name="Sisk P."/>
            <person name="Sykes S."/>
            <person name="Wortman J."/>
            <person name="Nusbaum C."/>
            <person name="Birren B."/>
        </authorList>
    </citation>
    <scope>NUCLEOTIDE SEQUENCE [LARGE SCALE GENOMIC DNA]</scope>
    <source>
        <strain evidence="3 4">CBS 617.96</strain>
    </source>
</reference>
<feature type="compositionally biased region" description="Polar residues" evidence="1">
    <location>
        <begin position="80"/>
        <end position="94"/>
    </location>
</feature>
<dbReference type="CDD" id="cd00201">
    <property type="entry name" value="WW"/>
    <property type="match status" value="1"/>
</dbReference>
<feature type="region of interest" description="Disordered" evidence="1">
    <location>
        <begin position="282"/>
        <end position="310"/>
    </location>
</feature>
<sequence length="310" mass="31545">MADFVPPPGPPPPKVPEGWKAVYSDQYKEWFYVNLYTKQSTWERPTEPARPPNSSHEDAPPGVPPPSYSAGPDVPHVSDTKQPLESNNPYSSQRRANETDEQLARRLQEEENLRDRGAADDYYNSGTAPGAAGAGAGARVGTGTPGIQGGYPGAPSPLPARPESSNSAGRSKGFFGKLLGKTSSSSHGYPAQHGGYGYGQPGYPQAGYGAGPGYGGGYPQQGYGGYPPGPVYGGGYGGGYGAAAPPRRSGGGMGVGGAAALGVGGGLLGGMLLSDAINDGEQDAYQDGYQDGADNGGDYGGGDDMGGGDF</sequence>
<dbReference type="OrthoDB" id="2530521at2759"/>
<evidence type="ECO:0000259" key="2">
    <source>
        <dbReference type="PROSITE" id="PS50020"/>
    </source>
</evidence>
<dbReference type="Proteomes" id="UP000019484">
    <property type="component" value="Unassembled WGS sequence"/>
</dbReference>
<gene>
    <name evidence="3" type="ORF">A1O1_01756</name>
</gene>
<dbReference type="Pfam" id="PF00397">
    <property type="entry name" value="WW"/>
    <property type="match status" value="1"/>
</dbReference>
<dbReference type="InterPro" id="IPR036020">
    <property type="entry name" value="WW_dom_sf"/>
</dbReference>
<evidence type="ECO:0000256" key="1">
    <source>
        <dbReference type="SAM" id="MobiDB-lite"/>
    </source>
</evidence>
<dbReference type="STRING" id="1182541.W9ZFV7"/>
<feature type="compositionally biased region" description="Basic and acidic residues" evidence="1">
    <location>
        <begin position="95"/>
        <end position="119"/>
    </location>
</feature>
<dbReference type="EMBL" id="AMWN01000002">
    <property type="protein sequence ID" value="EXJ93364.1"/>
    <property type="molecule type" value="Genomic_DNA"/>
</dbReference>
<protein>
    <recommendedName>
        <fullName evidence="2">WW domain-containing protein</fullName>
    </recommendedName>
</protein>
<dbReference type="SMART" id="SM00456">
    <property type="entry name" value="WW"/>
    <property type="match status" value="1"/>
</dbReference>
<dbReference type="InterPro" id="IPR001202">
    <property type="entry name" value="WW_dom"/>
</dbReference>
<proteinExistence type="predicted"/>
<dbReference type="Gene3D" id="2.20.70.10">
    <property type="match status" value="1"/>
</dbReference>
<organism evidence="3 4">
    <name type="scientific">Capronia coronata CBS 617.96</name>
    <dbReference type="NCBI Taxonomy" id="1182541"/>
    <lineage>
        <taxon>Eukaryota</taxon>
        <taxon>Fungi</taxon>
        <taxon>Dikarya</taxon>
        <taxon>Ascomycota</taxon>
        <taxon>Pezizomycotina</taxon>
        <taxon>Eurotiomycetes</taxon>
        <taxon>Chaetothyriomycetidae</taxon>
        <taxon>Chaetothyriales</taxon>
        <taxon>Herpotrichiellaceae</taxon>
        <taxon>Capronia</taxon>
    </lineage>
</organism>
<evidence type="ECO:0000313" key="3">
    <source>
        <dbReference type="EMBL" id="EXJ93364.1"/>
    </source>
</evidence>